<evidence type="ECO:0000313" key="3">
    <source>
        <dbReference type="Proteomes" id="UP001187531"/>
    </source>
</evidence>
<comment type="caution">
    <text evidence="2">The sequence shown here is derived from an EMBL/GenBank/DDBJ whole genome shotgun (WGS) entry which is preliminary data.</text>
</comment>
<dbReference type="Proteomes" id="UP001187531">
    <property type="component" value="Unassembled WGS sequence"/>
</dbReference>
<organism evidence="2 3">
    <name type="scientific">Artemia franciscana</name>
    <name type="common">Brine shrimp</name>
    <name type="synonym">Artemia sanfranciscana</name>
    <dbReference type="NCBI Taxonomy" id="6661"/>
    <lineage>
        <taxon>Eukaryota</taxon>
        <taxon>Metazoa</taxon>
        <taxon>Ecdysozoa</taxon>
        <taxon>Arthropoda</taxon>
        <taxon>Crustacea</taxon>
        <taxon>Branchiopoda</taxon>
        <taxon>Anostraca</taxon>
        <taxon>Artemiidae</taxon>
        <taxon>Artemia</taxon>
    </lineage>
</organism>
<feature type="compositionally biased region" description="Polar residues" evidence="1">
    <location>
        <begin position="32"/>
        <end position="50"/>
    </location>
</feature>
<feature type="compositionally biased region" description="Polar residues" evidence="1">
    <location>
        <begin position="64"/>
        <end position="73"/>
    </location>
</feature>
<evidence type="ECO:0000256" key="1">
    <source>
        <dbReference type="SAM" id="MobiDB-lite"/>
    </source>
</evidence>
<keyword evidence="3" id="KW-1185">Reference proteome</keyword>
<name>A0AA88I7Y6_ARTSF</name>
<dbReference type="AlphaFoldDB" id="A0AA88I7Y6"/>
<accession>A0AA88I7Y6</accession>
<proteinExistence type="predicted"/>
<feature type="region of interest" description="Disordered" evidence="1">
    <location>
        <begin position="22"/>
        <end position="89"/>
    </location>
</feature>
<feature type="compositionally biased region" description="Basic and acidic residues" evidence="1">
    <location>
        <begin position="22"/>
        <end position="31"/>
    </location>
</feature>
<sequence>MPPDDCLVDNDSLAGYYKFHRLEEQKKKEKQMTSAKDNGSSDAENTVPSESKNDISSDRLPEGSQVNDGSESDISMGPAENPKNPGQATVGDCVVINLAGKKSTLPYVARVDRQFDMSKDKNKNAGIDSELEINL</sequence>
<feature type="compositionally biased region" description="Basic and acidic residues" evidence="1">
    <location>
        <begin position="51"/>
        <end position="61"/>
    </location>
</feature>
<dbReference type="EMBL" id="JAVRJZ010000004">
    <property type="protein sequence ID" value="KAK2723515.1"/>
    <property type="molecule type" value="Genomic_DNA"/>
</dbReference>
<gene>
    <name evidence="2" type="ORF">QYM36_001999</name>
</gene>
<protein>
    <submittedName>
        <fullName evidence="2">Uncharacterized protein</fullName>
    </submittedName>
</protein>
<reference evidence="2" key="1">
    <citation type="submission" date="2023-07" db="EMBL/GenBank/DDBJ databases">
        <title>Chromosome-level genome assembly of Artemia franciscana.</title>
        <authorList>
            <person name="Jo E."/>
        </authorList>
    </citation>
    <scope>NUCLEOTIDE SEQUENCE</scope>
    <source>
        <tissue evidence="2">Whole body</tissue>
    </source>
</reference>
<evidence type="ECO:0000313" key="2">
    <source>
        <dbReference type="EMBL" id="KAK2723515.1"/>
    </source>
</evidence>